<dbReference type="STRING" id="7209.A0A1I7VNF5"/>
<dbReference type="InterPro" id="IPR038538">
    <property type="entry name" value="MTERF_sf"/>
</dbReference>
<comment type="similarity">
    <text evidence="2">Belongs to the mTERF family.</text>
</comment>
<evidence type="ECO:0000256" key="15">
    <source>
        <dbReference type="SAM" id="MobiDB-lite"/>
    </source>
</evidence>
<dbReference type="Pfam" id="PF04281">
    <property type="entry name" value="Tom22"/>
    <property type="match status" value="1"/>
</dbReference>
<evidence type="ECO:0000256" key="6">
    <source>
        <dbReference type="ARBA" id="ARBA00022692"/>
    </source>
</evidence>
<keyword evidence="6" id="KW-0812">Transmembrane</keyword>
<evidence type="ECO:0000313" key="16">
    <source>
        <dbReference type="Proteomes" id="UP000095285"/>
    </source>
</evidence>
<evidence type="ECO:0000256" key="8">
    <source>
        <dbReference type="ARBA" id="ARBA00022927"/>
    </source>
</evidence>
<keyword evidence="11" id="KW-0811">Translocation</keyword>
<feature type="compositionally biased region" description="Polar residues" evidence="15">
    <location>
        <begin position="166"/>
        <end position="176"/>
    </location>
</feature>
<keyword evidence="5" id="KW-0813">Transport</keyword>
<protein>
    <recommendedName>
        <fullName evidence="4">Mitochondrial import receptor subunit TOM22 homolog</fullName>
    </recommendedName>
</protein>
<evidence type="ECO:0000256" key="4">
    <source>
        <dbReference type="ARBA" id="ARBA00016229"/>
    </source>
</evidence>
<keyword evidence="13" id="KW-0472">Membrane</keyword>
<keyword evidence="10" id="KW-1133">Transmembrane helix</keyword>
<evidence type="ECO:0000256" key="13">
    <source>
        <dbReference type="ARBA" id="ARBA00023136"/>
    </source>
</evidence>
<evidence type="ECO:0000256" key="10">
    <source>
        <dbReference type="ARBA" id="ARBA00022989"/>
    </source>
</evidence>
<keyword evidence="8" id="KW-0653">Protein transport</keyword>
<evidence type="ECO:0000256" key="3">
    <source>
        <dbReference type="ARBA" id="ARBA00009874"/>
    </source>
</evidence>
<dbReference type="eggNOG" id="KOG1267">
    <property type="taxonomic scope" value="Eukaryota"/>
</dbReference>
<evidence type="ECO:0000256" key="12">
    <source>
        <dbReference type="ARBA" id="ARBA00023128"/>
    </source>
</evidence>
<dbReference type="CDD" id="cd22884">
    <property type="entry name" value="TOM22"/>
    <property type="match status" value="1"/>
</dbReference>
<dbReference type="WBParaSite" id="EN70_4478">
    <property type="protein sequence ID" value="EN70_4478"/>
    <property type="gene ID" value="EN70_4478"/>
</dbReference>
<keyword evidence="16" id="KW-1185">Reference proteome</keyword>
<evidence type="ECO:0000313" key="17">
    <source>
        <dbReference type="WBParaSite" id="EN70_4478"/>
    </source>
</evidence>
<evidence type="ECO:0000256" key="11">
    <source>
        <dbReference type="ARBA" id="ARBA00023010"/>
    </source>
</evidence>
<dbReference type="InterPro" id="IPR003690">
    <property type="entry name" value="MTERF"/>
</dbReference>
<sequence>MAVGRIGGDEWDQIPDDELEETIGERLWGLREMFPDVFRCKLESSVDWSMWAAKNAFSFVKSALWIVSSSMMILVLPYVIEKERSEYEKSQVAQQRQMLLGPTAAKSAVLTFCFRRFVDGNAQQVVEVSDKWDEVGKRNISGGDSESDLSAFNKKEDFASKQINSINRTQSLQNSSTRRKKQKVEANRFRPVVYSEGELDKSNFMQPPSRDNPLPFDPSTNPSILPPTHSWSIAHYVNHLPVLQVLVELGMDLFEVDSATHIGRKLVKLNWENDVRPKLVWLIHQVGMPITAVGSYLTRNPYFLLQDLETMQIRLNYLYTKQLNKAKILKIVKNNRFWLNTDVKTTDARLGWIQKTFELTGDEMRQLIVTESRVIMYGVGPLERLVTMLNEEMEFTKEQIKEILLKDPRVFMMEPNALHTTYNYLRFTMHLSNLQIVEWPLCLRFSIGAIRRRHEFLVQLHKADYNEGSPNCVHLSSLLQPSDQKFALNVAHTYLNVYNAFLKNY</sequence>
<dbReference type="Pfam" id="PF02536">
    <property type="entry name" value="mTERF"/>
    <property type="match status" value="1"/>
</dbReference>
<dbReference type="GO" id="GO:0003676">
    <property type="term" value="F:nucleic acid binding"/>
    <property type="evidence" value="ECO:0007669"/>
    <property type="project" value="InterPro"/>
</dbReference>
<keyword evidence="7" id="KW-1000">Mitochondrion outer membrane</keyword>
<feature type="region of interest" description="Disordered" evidence="15">
    <location>
        <begin position="166"/>
        <end position="185"/>
    </location>
</feature>
<comment type="subcellular location">
    <subcellularLocation>
        <location evidence="1">Mitochondrion outer membrane</location>
        <topology evidence="1">Single-pass membrane protein</topology>
    </subcellularLocation>
</comment>
<evidence type="ECO:0000256" key="9">
    <source>
        <dbReference type="ARBA" id="ARBA00022946"/>
    </source>
</evidence>
<dbReference type="SMART" id="SM00733">
    <property type="entry name" value="Mterf"/>
    <property type="match status" value="5"/>
</dbReference>
<evidence type="ECO:0000256" key="14">
    <source>
        <dbReference type="ARBA" id="ARBA00023170"/>
    </source>
</evidence>
<organism evidence="16 17">
    <name type="scientific">Loa loa</name>
    <name type="common">Eye worm</name>
    <name type="synonym">Filaria loa</name>
    <dbReference type="NCBI Taxonomy" id="7209"/>
    <lineage>
        <taxon>Eukaryota</taxon>
        <taxon>Metazoa</taxon>
        <taxon>Ecdysozoa</taxon>
        <taxon>Nematoda</taxon>
        <taxon>Chromadorea</taxon>
        <taxon>Rhabditida</taxon>
        <taxon>Spirurina</taxon>
        <taxon>Spiruromorpha</taxon>
        <taxon>Filarioidea</taxon>
        <taxon>Onchocercidae</taxon>
        <taxon>Loa</taxon>
    </lineage>
</organism>
<reference evidence="16" key="1">
    <citation type="submission" date="2012-04" db="EMBL/GenBank/DDBJ databases">
        <title>The Genome Sequence of Loa loa.</title>
        <authorList>
            <consortium name="The Broad Institute Genome Sequencing Platform"/>
            <consortium name="Broad Institute Genome Sequencing Center for Infectious Disease"/>
            <person name="Nutman T.B."/>
            <person name="Fink D.L."/>
            <person name="Russ C."/>
            <person name="Young S."/>
            <person name="Zeng Q."/>
            <person name="Gargeya S."/>
            <person name="Alvarado L."/>
            <person name="Berlin A."/>
            <person name="Chapman S.B."/>
            <person name="Chen Z."/>
            <person name="Freedman E."/>
            <person name="Gellesch M."/>
            <person name="Goldberg J."/>
            <person name="Griggs A."/>
            <person name="Gujja S."/>
            <person name="Heilman E.R."/>
            <person name="Heiman D."/>
            <person name="Howarth C."/>
            <person name="Mehta T."/>
            <person name="Neiman D."/>
            <person name="Pearson M."/>
            <person name="Roberts A."/>
            <person name="Saif S."/>
            <person name="Shea T."/>
            <person name="Shenoy N."/>
            <person name="Sisk P."/>
            <person name="Stolte C."/>
            <person name="Sykes S."/>
            <person name="White J."/>
            <person name="Yandava C."/>
            <person name="Haas B."/>
            <person name="Henn M.R."/>
            <person name="Nusbaum C."/>
            <person name="Birren B."/>
        </authorList>
    </citation>
    <scope>NUCLEOTIDE SEQUENCE [LARGE SCALE GENOMIC DNA]</scope>
</reference>
<dbReference type="Proteomes" id="UP000095285">
    <property type="component" value="Unassembled WGS sequence"/>
</dbReference>
<evidence type="ECO:0000256" key="2">
    <source>
        <dbReference type="ARBA" id="ARBA00007692"/>
    </source>
</evidence>
<dbReference type="PANTHER" id="PTHR12504:SF0">
    <property type="entry name" value="MITOCHONDRIAL IMPORT RECEPTOR SUBUNIT TOM22 HOMOLOG"/>
    <property type="match status" value="1"/>
</dbReference>
<dbReference type="GO" id="GO:0006886">
    <property type="term" value="P:intracellular protein transport"/>
    <property type="evidence" value="ECO:0007669"/>
    <property type="project" value="InterPro"/>
</dbReference>
<keyword evidence="14" id="KW-0675">Receptor</keyword>
<reference evidence="17" key="2">
    <citation type="submission" date="2016-11" db="UniProtKB">
        <authorList>
            <consortium name="WormBaseParasite"/>
        </authorList>
    </citation>
    <scope>IDENTIFICATION</scope>
</reference>
<evidence type="ECO:0000256" key="7">
    <source>
        <dbReference type="ARBA" id="ARBA00022787"/>
    </source>
</evidence>
<name>A0A1I7VNF5_LOALO</name>
<accession>A0A1I7VNF5</accession>
<dbReference type="PANTHER" id="PTHR12504">
    <property type="entry name" value="MITOCHONDRIAL IMPORT RECEPTOR SUBUNIT TOM22"/>
    <property type="match status" value="1"/>
</dbReference>
<dbReference type="Gene3D" id="1.25.70.10">
    <property type="entry name" value="Transcription termination factor 3, mitochondrial"/>
    <property type="match status" value="1"/>
</dbReference>
<evidence type="ECO:0000256" key="5">
    <source>
        <dbReference type="ARBA" id="ARBA00022448"/>
    </source>
</evidence>
<dbReference type="GO" id="GO:0005741">
    <property type="term" value="C:mitochondrial outer membrane"/>
    <property type="evidence" value="ECO:0007669"/>
    <property type="project" value="UniProtKB-SubCell"/>
</dbReference>
<evidence type="ECO:0000256" key="1">
    <source>
        <dbReference type="ARBA" id="ARBA00004572"/>
    </source>
</evidence>
<dbReference type="AlphaFoldDB" id="A0A1I7VNF5"/>
<keyword evidence="9" id="KW-0809">Transit peptide</keyword>
<dbReference type="InterPro" id="IPR005683">
    <property type="entry name" value="Tom22"/>
</dbReference>
<comment type="similarity">
    <text evidence="3">Belongs to the Tom22 family.</text>
</comment>
<keyword evidence="12" id="KW-0496">Mitochondrion</keyword>
<proteinExistence type="inferred from homology"/>